<reference evidence="2 3" key="1">
    <citation type="submission" date="2019-12" db="EMBL/GenBank/DDBJ databases">
        <title>Full genome sequence of a Bacillus safensis strain isolated from commercially available natto in Indonesia.</title>
        <authorList>
            <person name="Yoshida M."/>
            <person name="Uomi M."/>
            <person name="Waturangi D."/>
            <person name="Ekaputri J.J."/>
            <person name="Setiamarga D.H.E."/>
        </authorList>
    </citation>
    <scope>NUCLEOTIDE SEQUENCE [LARGE SCALE GENOMIC DNA]</scope>
    <source>
        <strain evidence="2 3">IDN1</strain>
    </source>
</reference>
<dbReference type="GO" id="GO:0003676">
    <property type="term" value="F:nucleic acid binding"/>
    <property type="evidence" value="ECO:0007669"/>
    <property type="project" value="InterPro"/>
</dbReference>
<dbReference type="PANTHER" id="PTHR30008">
    <property type="entry name" value="EXODEOXYRIBONUCLEASE 7 LARGE SUBUNIT"/>
    <property type="match status" value="1"/>
</dbReference>
<accession>A0A5S9MCK4</accession>
<dbReference type="CDD" id="cd04489">
    <property type="entry name" value="ExoVII_LU_OBF"/>
    <property type="match status" value="1"/>
</dbReference>
<dbReference type="AlphaFoldDB" id="A0A5S9MCK4"/>
<organism evidence="2 3">
    <name type="scientific">Bacillus safensis</name>
    <dbReference type="NCBI Taxonomy" id="561879"/>
    <lineage>
        <taxon>Bacteria</taxon>
        <taxon>Bacillati</taxon>
        <taxon>Bacillota</taxon>
        <taxon>Bacilli</taxon>
        <taxon>Bacillales</taxon>
        <taxon>Bacillaceae</taxon>
        <taxon>Bacillus</taxon>
    </lineage>
</organism>
<evidence type="ECO:0000259" key="1">
    <source>
        <dbReference type="Pfam" id="PF13742"/>
    </source>
</evidence>
<dbReference type="Proteomes" id="UP000464658">
    <property type="component" value="Chromosome"/>
</dbReference>
<proteinExistence type="predicted"/>
<dbReference type="GO" id="GO:0009318">
    <property type="term" value="C:exodeoxyribonuclease VII complex"/>
    <property type="evidence" value="ECO:0007669"/>
    <property type="project" value="InterPro"/>
</dbReference>
<protein>
    <recommendedName>
        <fullName evidence="1">OB-fold nucleic acid binding domain-containing protein</fullName>
    </recommendedName>
</protein>
<gene>
    <name evidence="2" type="ORF">BsIDN1_42490</name>
</gene>
<evidence type="ECO:0000313" key="2">
    <source>
        <dbReference type="EMBL" id="BBP90631.1"/>
    </source>
</evidence>
<dbReference type="GO" id="GO:0006308">
    <property type="term" value="P:DNA catabolic process"/>
    <property type="evidence" value="ECO:0007669"/>
    <property type="project" value="InterPro"/>
</dbReference>
<name>A0A5S9MCK4_BACIA</name>
<dbReference type="InterPro" id="IPR025824">
    <property type="entry name" value="OB-fold_nuc-bd_dom"/>
</dbReference>
<sequence length="80" mass="9248">MKIHSRGHVYFTLKDEKRTHASRHVPAFRSKAAFFHQKSGMKVFVRGGIQVYEPSGNYQLYAKKKCSLMVLVLFISLMKS</sequence>
<evidence type="ECO:0000313" key="3">
    <source>
        <dbReference type="Proteomes" id="UP000464658"/>
    </source>
</evidence>
<dbReference type="EMBL" id="AP021906">
    <property type="protein sequence ID" value="BBP90631.1"/>
    <property type="molecule type" value="Genomic_DNA"/>
</dbReference>
<dbReference type="PANTHER" id="PTHR30008:SF0">
    <property type="entry name" value="EXODEOXYRIBONUCLEASE 7 LARGE SUBUNIT"/>
    <property type="match status" value="1"/>
</dbReference>
<dbReference type="InterPro" id="IPR003753">
    <property type="entry name" value="Exonuc_VII_L"/>
</dbReference>
<feature type="domain" description="OB-fold nucleic acid binding" evidence="1">
    <location>
        <begin position="4"/>
        <end position="63"/>
    </location>
</feature>
<dbReference type="GO" id="GO:0008855">
    <property type="term" value="F:exodeoxyribonuclease VII activity"/>
    <property type="evidence" value="ECO:0007669"/>
    <property type="project" value="InterPro"/>
</dbReference>
<dbReference type="Pfam" id="PF13742">
    <property type="entry name" value="tRNA_anti_2"/>
    <property type="match status" value="1"/>
</dbReference>